<evidence type="ECO:0000313" key="2">
    <source>
        <dbReference type="EMBL" id="KAK9758689.1"/>
    </source>
</evidence>
<reference evidence="2 3" key="1">
    <citation type="journal article" date="2024" name="BMC Genomics">
        <title>De novo assembly and annotation of Popillia japonica's genome with initial clues to its potential as an invasive pest.</title>
        <authorList>
            <person name="Cucini C."/>
            <person name="Boschi S."/>
            <person name="Funari R."/>
            <person name="Cardaioli E."/>
            <person name="Iannotti N."/>
            <person name="Marturano G."/>
            <person name="Paoli F."/>
            <person name="Bruttini M."/>
            <person name="Carapelli A."/>
            <person name="Frati F."/>
            <person name="Nardi F."/>
        </authorList>
    </citation>
    <scope>NUCLEOTIDE SEQUENCE [LARGE SCALE GENOMIC DNA]</scope>
    <source>
        <strain evidence="2">DMR45628</strain>
    </source>
</reference>
<comment type="caution">
    <text evidence="2">The sequence shown here is derived from an EMBL/GenBank/DDBJ whole genome shotgun (WGS) entry which is preliminary data.</text>
</comment>
<evidence type="ECO:0000313" key="3">
    <source>
        <dbReference type="Proteomes" id="UP001458880"/>
    </source>
</evidence>
<dbReference type="EMBL" id="JASPKY010000003">
    <property type="protein sequence ID" value="KAK9758689.1"/>
    <property type="molecule type" value="Genomic_DNA"/>
</dbReference>
<evidence type="ECO:0000256" key="1">
    <source>
        <dbReference type="SAM" id="MobiDB-lite"/>
    </source>
</evidence>
<keyword evidence="3" id="KW-1185">Reference proteome</keyword>
<protein>
    <submittedName>
        <fullName evidence="2">Uncharacterized protein</fullName>
    </submittedName>
</protein>
<dbReference type="AlphaFoldDB" id="A0AAW1NDK9"/>
<gene>
    <name evidence="2" type="ORF">QE152_g726</name>
</gene>
<dbReference type="Proteomes" id="UP001458880">
    <property type="component" value="Unassembled WGS sequence"/>
</dbReference>
<feature type="region of interest" description="Disordered" evidence="1">
    <location>
        <begin position="175"/>
        <end position="208"/>
    </location>
</feature>
<organism evidence="2 3">
    <name type="scientific">Popillia japonica</name>
    <name type="common">Japanese beetle</name>
    <dbReference type="NCBI Taxonomy" id="7064"/>
    <lineage>
        <taxon>Eukaryota</taxon>
        <taxon>Metazoa</taxon>
        <taxon>Ecdysozoa</taxon>
        <taxon>Arthropoda</taxon>
        <taxon>Hexapoda</taxon>
        <taxon>Insecta</taxon>
        <taxon>Pterygota</taxon>
        <taxon>Neoptera</taxon>
        <taxon>Endopterygota</taxon>
        <taxon>Coleoptera</taxon>
        <taxon>Polyphaga</taxon>
        <taxon>Scarabaeiformia</taxon>
        <taxon>Scarabaeidae</taxon>
        <taxon>Rutelinae</taxon>
        <taxon>Popillia</taxon>
    </lineage>
</organism>
<name>A0AAW1NDK9_POPJA</name>
<feature type="compositionally biased region" description="Basic and acidic residues" evidence="1">
    <location>
        <begin position="175"/>
        <end position="188"/>
    </location>
</feature>
<feature type="compositionally biased region" description="Polar residues" evidence="1">
    <location>
        <begin position="193"/>
        <end position="202"/>
    </location>
</feature>
<sequence>MEIPKLRVGDFGRYNQSQPNLYSIQYRRRHTRQCGYNVGRAQSTLSVSAVDYYLTLPVTCPPSPAISTVTLTPGRIRNIDQDMEALRASRQDNPFIRQVIASRESLADTLDNDNESDNTTLVSKEFPIDLDVDPMTLPDVHEHMIRSPPPTSWPKSPNHRVFHFPPEEDETLHVEVTSKEKGKSESKHKYTSWDGSESTSPLRSLPRPLIQDRFSLLTPGSLRSSAEDSIRLMSTDD</sequence>
<proteinExistence type="predicted"/>
<accession>A0AAW1NDK9</accession>